<dbReference type="Proteomes" id="UP000053317">
    <property type="component" value="Unassembled WGS sequence"/>
</dbReference>
<proteinExistence type="predicted"/>
<evidence type="ECO:0000313" key="2">
    <source>
        <dbReference type="Proteomes" id="UP000053317"/>
    </source>
</evidence>
<evidence type="ECO:0000313" key="1">
    <source>
        <dbReference type="EMBL" id="KKY17521.1"/>
    </source>
</evidence>
<dbReference type="EMBL" id="LCWF01000143">
    <property type="protein sequence ID" value="KKY17521.1"/>
    <property type="molecule type" value="Genomic_DNA"/>
</dbReference>
<accession>A0A0G2E5B6</accession>
<organism evidence="1 2">
    <name type="scientific">Phaeomoniella chlamydospora</name>
    <name type="common">Phaeoacremonium chlamydosporum</name>
    <dbReference type="NCBI Taxonomy" id="158046"/>
    <lineage>
        <taxon>Eukaryota</taxon>
        <taxon>Fungi</taxon>
        <taxon>Dikarya</taxon>
        <taxon>Ascomycota</taxon>
        <taxon>Pezizomycotina</taxon>
        <taxon>Eurotiomycetes</taxon>
        <taxon>Chaetothyriomycetidae</taxon>
        <taxon>Phaeomoniellales</taxon>
        <taxon>Phaeomoniellaceae</taxon>
        <taxon>Phaeomoniella</taxon>
    </lineage>
</organism>
<keyword evidence="2" id="KW-1185">Reference proteome</keyword>
<reference evidence="1 2" key="2">
    <citation type="submission" date="2015-05" db="EMBL/GenBank/DDBJ databases">
        <authorList>
            <person name="Morales-Cruz A."/>
            <person name="Amrine K.C."/>
            <person name="Cantu D."/>
        </authorList>
    </citation>
    <scope>NUCLEOTIDE SEQUENCE [LARGE SCALE GENOMIC DNA]</scope>
    <source>
        <strain evidence="1">UCRPC4</strain>
    </source>
</reference>
<name>A0A0G2E5B6_PHACM</name>
<protein>
    <submittedName>
        <fullName evidence="1">Uncharacterized protein</fullName>
    </submittedName>
</protein>
<gene>
    <name evidence="1" type="ORF">UCRPC4_g05494</name>
</gene>
<comment type="caution">
    <text evidence="1">The sequence shown here is derived from an EMBL/GenBank/DDBJ whole genome shotgun (WGS) entry which is preliminary data.</text>
</comment>
<sequence>MLYVAIQTNSVPCASDVHKVWDHTFKELASGKTNPLRRLIIDLYRGFDCQNLIKDACEMEATFGIFGDRQVTQFDPESYHINNIDIENYPSQFLRDLLSELLSDPRASAAVVKDLWDAGIYAHTVGGRAEMVESIKEKVRPHGTIRGDIVKIGRLEVHTCWYHEHD</sequence>
<dbReference type="AlphaFoldDB" id="A0A0G2E5B6"/>
<reference evidence="1 2" key="1">
    <citation type="submission" date="2015-05" db="EMBL/GenBank/DDBJ databases">
        <title>Distinctive expansion of gene families associated with plant cell wall degradation and secondary metabolism in the genomes of grapevine trunk pathogens.</title>
        <authorList>
            <person name="Lawrence D.P."/>
            <person name="Travadon R."/>
            <person name="Rolshausen P.E."/>
            <person name="Baumgartner K."/>
        </authorList>
    </citation>
    <scope>NUCLEOTIDE SEQUENCE [LARGE SCALE GENOMIC DNA]</scope>
    <source>
        <strain evidence="1">UCRPC4</strain>
    </source>
</reference>